<dbReference type="NCBIfam" id="TIGR01488">
    <property type="entry name" value="HAD-SF-IB"/>
    <property type="match status" value="1"/>
</dbReference>
<evidence type="ECO:0000313" key="6">
    <source>
        <dbReference type="Proteomes" id="UP000694941"/>
    </source>
</evidence>
<dbReference type="NCBIfam" id="TIGR01489">
    <property type="entry name" value="DKMTPPase-SF"/>
    <property type="match status" value="1"/>
</dbReference>
<dbReference type="Proteomes" id="UP000694941">
    <property type="component" value="Unplaced"/>
</dbReference>
<proteinExistence type="inferred from homology"/>
<comment type="similarity">
    <text evidence="2">Belongs to the HAD-like hydrolase superfamily. PHOSPHO family.</text>
</comment>
<dbReference type="InterPro" id="IPR016965">
    <property type="entry name" value="Pase_PHOSPHO-typ"/>
</dbReference>
<dbReference type="GeneID" id="111086481"/>
<evidence type="ECO:0000256" key="4">
    <source>
        <dbReference type="ARBA" id="ARBA00022801"/>
    </source>
</evidence>
<dbReference type="PANTHER" id="PTHR20889:SF12">
    <property type="entry name" value="LP01149P"/>
    <property type="match status" value="1"/>
</dbReference>
<dbReference type="Pfam" id="PF06888">
    <property type="entry name" value="Put_Phosphatase"/>
    <property type="match status" value="1"/>
</dbReference>
<gene>
    <name evidence="7" type="primary">LOC111086481</name>
</gene>
<keyword evidence="6" id="KW-1185">Reference proteome</keyword>
<dbReference type="Gene3D" id="3.40.50.1000">
    <property type="entry name" value="HAD superfamily/HAD-like"/>
    <property type="match status" value="1"/>
</dbReference>
<dbReference type="PIRSF" id="PIRSF031051">
    <property type="entry name" value="PyrdxlP_Pase_PHOSPHO2"/>
    <property type="match status" value="1"/>
</dbReference>
<protein>
    <submittedName>
        <fullName evidence="7">Probable phosphatase phospho2</fullName>
    </submittedName>
</protein>
<keyword evidence="3" id="KW-0479">Metal-binding</keyword>
<comment type="cofactor">
    <cofactor evidence="1">
        <name>Mg(2+)</name>
        <dbReference type="ChEBI" id="CHEBI:18420"/>
    </cofactor>
</comment>
<dbReference type="InterPro" id="IPR023214">
    <property type="entry name" value="HAD_sf"/>
</dbReference>
<dbReference type="InterPro" id="IPR036412">
    <property type="entry name" value="HAD-like_sf"/>
</dbReference>
<evidence type="ECO:0000256" key="3">
    <source>
        <dbReference type="ARBA" id="ARBA00022723"/>
    </source>
</evidence>
<sequence>MEEKELVALDFDHTIIDANSDTYVAKLAPGGVIPEDIEALHKPDGWTKYMQQVFLFLYQNKVQPQNVLDCLSEISFTPGMRELLLLLSSFKRFEIIIISDSNSMFIDHILKVGQVAHTVSEVFTNPAYFDQFGRLHVKEFHVQDMCTLSSKNLCKGEILQSYIKKRSSEGTQFCRTAFIGDGNHDFCPCLQLSVNDLIFPRIGFSLCKKLSRNPEMIKAKIYPWESGFDIKDVLL</sequence>
<reference evidence="7" key="1">
    <citation type="submission" date="2025-08" db="UniProtKB">
        <authorList>
            <consortium name="RefSeq"/>
        </authorList>
    </citation>
    <scope>IDENTIFICATION</scope>
    <source>
        <tissue evidence="7">Muscle</tissue>
    </source>
</reference>
<keyword evidence="5" id="KW-0460">Magnesium</keyword>
<keyword evidence="4" id="KW-0378">Hydrolase</keyword>
<evidence type="ECO:0000256" key="5">
    <source>
        <dbReference type="ARBA" id="ARBA00022842"/>
    </source>
</evidence>
<organism evidence="6 7">
    <name type="scientific">Limulus polyphemus</name>
    <name type="common">Atlantic horseshoe crab</name>
    <dbReference type="NCBI Taxonomy" id="6850"/>
    <lineage>
        <taxon>Eukaryota</taxon>
        <taxon>Metazoa</taxon>
        <taxon>Ecdysozoa</taxon>
        <taxon>Arthropoda</taxon>
        <taxon>Chelicerata</taxon>
        <taxon>Merostomata</taxon>
        <taxon>Xiphosura</taxon>
        <taxon>Limulidae</taxon>
        <taxon>Limulus</taxon>
    </lineage>
</organism>
<evidence type="ECO:0000256" key="2">
    <source>
        <dbReference type="ARBA" id="ARBA00008541"/>
    </source>
</evidence>
<dbReference type="SUPFAM" id="SSF56784">
    <property type="entry name" value="HAD-like"/>
    <property type="match status" value="1"/>
</dbReference>
<accession>A0ABM1SNJ4</accession>
<dbReference type="PANTHER" id="PTHR20889">
    <property type="entry name" value="PHOSPHATASE, ORPHAN 1, 2"/>
    <property type="match status" value="1"/>
</dbReference>
<dbReference type="RefSeq" id="XP_022245200.1">
    <property type="nucleotide sequence ID" value="XM_022389492.1"/>
</dbReference>
<dbReference type="InterPro" id="IPR006384">
    <property type="entry name" value="HAD_hydro_PyrdxlP_Pase-like"/>
</dbReference>
<name>A0ABM1SNJ4_LIMPO</name>
<evidence type="ECO:0000313" key="7">
    <source>
        <dbReference type="RefSeq" id="XP_022245200.1"/>
    </source>
</evidence>
<evidence type="ECO:0000256" key="1">
    <source>
        <dbReference type="ARBA" id="ARBA00001946"/>
    </source>
</evidence>